<organism evidence="2 3">
    <name type="scientific">Sphingorhabdus contaminans</name>
    <dbReference type="NCBI Taxonomy" id="1343899"/>
    <lineage>
        <taxon>Bacteria</taxon>
        <taxon>Pseudomonadati</taxon>
        <taxon>Pseudomonadota</taxon>
        <taxon>Alphaproteobacteria</taxon>
        <taxon>Sphingomonadales</taxon>
        <taxon>Sphingomonadaceae</taxon>
        <taxon>Sphingorhabdus</taxon>
    </lineage>
</organism>
<evidence type="ECO:0000313" key="2">
    <source>
        <dbReference type="EMBL" id="TSB02146.1"/>
    </source>
</evidence>
<dbReference type="Proteomes" id="UP000320160">
    <property type="component" value="Unassembled WGS sequence"/>
</dbReference>
<evidence type="ECO:0000256" key="1">
    <source>
        <dbReference type="SAM" id="Phobius"/>
    </source>
</evidence>
<name>A0A553WBT2_9SPHN</name>
<dbReference type="AlphaFoldDB" id="A0A553WBT2"/>
<feature type="transmembrane region" description="Helical" evidence="1">
    <location>
        <begin position="46"/>
        <end position="69"/>
    </location>
</feature>
<keyword evidence="1" id="KW-1133">Transmembrane helix</keyword>
<protein>
    <submittedName>
        <fullName evidence="2">Uncharacterized protein</fullName>
    </submittedName>
</protein>
<keyword evidence="3" id="KW-1185">Reference proteome</keyword>
<proteinExistence type="predicted"/>
<reference evidence="2 3" key="1">
    <citation type="submission" date="2019-07" db="EMBL/GenBank/DDBJ databases">
        <authorList>
            <person name="Park M."/>
        </authorList>
    </citation>
    <scope>NUCLEOTIDE SEQUENCE [LARGE SCALE GENOMIC DNA]</scope>
    <source>
        <strain evidence="2 3">KCTC32445</strain>
    </source>
</reference>
<dbReference type="OrthoDB" id="119964at2"/>
<evidence type="ECO:0000313" key="3">
    <source>
        <dbReference type="Proteomes" id="UP000320160"/>
    </source>
</evidence>
<feature type="transmembrane region" description="Helical" evidence="1">
    <location>
        <begin position="81"/>
        <end position="102"/>
    </location>
</feature>
<comment type="caution">
    <text evidence="2">The sequence shown here is derived from an EMBL/GenBank/DDBJ whole genome shotgun (WGS) entry which is preliminary data.</text>
</comment>
<keyword evidence="1" id="KW-0812">Transmembrane</keyword>
<dbReference type="RefSeq" id="WP_143777364.1">
    <property type="nucleotide sequence ID" value="NZ_VKKU01000002.1"/>
</dbReference>
<sequence length="134" mass="15049">MAGWNSMAPYMRRYSIRILLFMASYVVILTASLSFARSGAAHGQATKIGLALITAFPVIGVFWAIFRLLVETDDEYQRFLFAKQTLFATAFTLVIVTVWQFLQVYDVVATGPQWMGVIWFAMLGLAGPIARWKA</sequence>
<feature type="transmembrane region" description="Helical" evidence="1">
    <location>
        <begin position="114"/>
        <end position="132"/>
    </location>
</feature>
<dbReference type="EMBL" id="VKKU01000002">
    <property type="protein sequence ID" value="TSB02146.1"/>
    <property type="molecule type" value="Genomic_DNA"/>
</dbReference>
<accession>A0A553WBT2</accession>
<gene>
    <name evidence="2" type="ORF">FOM92_13560</name>
</gene>
<keyword evidence="1" id="KW-0472">Membrane</keyword>